<dbReference type="Proteomes" id="UP001222027">
    <property type="component" value="Unassembled WGS sequence"/>
</dbReference>
<dbReference type="AlphaFoldDB" id="A0AAV8PA31"/>
<keyword evidence="2" id="KW-1185">Reference proteome</keyword>
<comment type="caution">
    <text evidence="1">The sequence shown here is derived from an EMBL/GenBank/DDBJ whole genome shotgun (WGS) entry which is preliminary data.</text>
</comment>
<proteinExistence type="predicted"/>
<sequence length="102" mass="10833">MSSILGDILTETSALILKPTKAAASATAAPLLPASRDAPLDACEKKKPFAALVEIDCHWRRKLIKLYGMDGDASSGSIDSADLKPHHWGPVFSSLTSEIVKS</sequence>
<evidence type="ECO:0000313" key="2">
    <source>
        <dbReference type="Proteomes" id="UP001222027"/>
    </source>
</evidence>
<protein>
    <submittedName>
        <fullName evidence="1">Uncharacterized protein</fullName>
    </submittedName>
</protein>
<name>A0AAV8PA31_ENSVE</name>
<dbReference type="EMBL" id="JAQQAF010000006">
    <property type="protein sequence ID" value="KAJ8476886.1"/>
    <property type="molecule type" value="Genomic_DNA"/>
</dbReference>
<gene>
    <name evidence="1" type="ORF">OPV22_020613</name>
</gene>
<accession>A0AAV8PA31</accession>
<organism evidence="1 2">
    <name type="scientific">Ensete ventricosum</name>
    <name type="common">Abyssinian banana</name>
    <name type="synonym">Musa ensete</name>
    <dbReference type="NCBI Taxonomy" id="4639"/>
    <lineage>
        <taxon>Eukaryota</taxon>
        <taxon>Viridiplantae</taxon>
        <taxon>Streptophyta</taxon>
        <taxon>Embryophyta</taxon>
        <taxon>Tracheophyta</taxon>
        <taxon>Spermatophyta</taxon>
        <taxon>Magnoliopsida</taxon>
        <taxon>Liliopsida</taxon>
        <taxon>Zingiberales</taxon>
        <taxon>Musaceae</taxon>
        <taxon>Ensete</taxon>
    </lineage>
</organism>
<evidence type="ECO:0000313" key="1">
    <source>
        <dbReference type="EMBL" id="KAJ8476886.1"/>
    </source>
</evidence>
<reference evidence="1 2" key="1">
    <citation type="submission" date="2022-12" db="EMBL/GenBank/DDBJ databases">
        <title>Chromosome-scale assembly of the Ensete ventricosum genome.</title>
        <authorList>
            <person name="Dussert Y."/>
            <person name="Stocks J."/>
            <person name="Wendawek A."/>
            <person name="Woldeyes F."/>
            <person name="Nichols R.A."/>
            <person name="Borrell J.S."/>
        </authorList>
    </citation>
    <scope>NUCLEOTIDE SEQUENCE [LARGE SCALE GENOMIC DNA]</scope>
    <source>
        <strain evidence="2">cv. Maze</strain>
        <tissue evidence="1">Seeds</tissue>
    </source>
</reference>